<dbReference type="InterPro" id="IPR013760">
    <property type="entry name" value="Topo_IIA-like_dom_sf"/>
</dbReference>
<dbReference type="GO" id="GO:0006265">
    <property type="term" value="P:DNA topological change"/>
    <property type="evidence" value="ECO:0007669"/>
    <property type="project" value="InterPro"/>
</dbReference>
<dbReference type="Gene3D" id="3.30.565.10">
    <property type="entry name" value="Histidine kinase-like ATPase, C-terminal domain"/>
    <property type="match status" value="1"/>
</dbReference>
<dbReference type="EC" id="5.6.2.2" evidence="3"/>
<dbReference type="SUPFAM" id="SSF54211">
    <property type="entry name" value="Ribosomal protein S5 domain 2-like"/>
    <property type="match status" value="1"/>
</dbReference>
<dbReference type="InterPro" id="IPR013506">
    <property type="entry name" value="Topo_IIA_bsu_dom2"/>
</dbReference>
<dbReference type="Pfam" id="PF02518">
    <property type="entry name" value="HATPase_c"/>
    <property type="match status" value="1"/>
</dbReference>
<dbReference type="InterPro" id="IPR003594">
    <property type="entry name" value="HATPase_dom"/>
</dbReference>
<keyword evidence="4" id="KW-0479">Metal-binding</keyword>
<evidence type="ECO:0000256" key="3">
    <source>
        <dbReference type="ARBA" id="ARBA00012895"/>
    </source>
</evidence>
<dbReference type="SUPFAM" id="SSF55874">
    <property type="entry name" value="ATPase domain of HSP90 chaperone/DNA topoisomerase II/histidine kinase"/>
    <property type="match status" value="1"/>
</dbReference>
<dbReference type="EMBL" id="RCHT01000022">
    <property type="protein sequence ID" value="RLL09118.1"/>
    <property type="molecule type" value="Genomic_DNA"/>
</dbReference>
<dbReference type="GO" id="GO:0034335">
    <property type="term" value="F:DNA negative supercoiling activity"/>
    <property type="evidence" value="ECO:0007669"/>
    <property type="project" value="UniProtKB-ARBA"/>
</dbReference>
<dbReference type="SMART" id="SM00387">
    <property type="entry name" value="HATPase_c"/>
    <property type="match status" value="1"/>
</dbReference>
<dbReference type="Gene3D" id="3.30.230.10">
    <property type="match status" value="1"/>
</dbReference>
<dbReference type="PRINTS" id="PR00418">
    <property type="entry name" value="TPI2FAMILY"/>
</dbReference>
<sequence>MPKKRTADYGNESISSLKGADRVRKRPGVIFGSDGLEGCEHAMFEILSNSIDEAREGHGDKILITRYRDQSIEIEDFGRGIPVDYNQREERYNWELVFCELYAGGKYQTNEGESYEYSLGLNGLGLCATQYSSEYMDVEIYRDGFKYSLHFEHGENVGGLQKEETRRRATGTKIRWRPDLAVFTDIDIPLEYYADTIKRQAVVNDGVTFLLRNQADSGFEETEFRYENGIVDYVAELAGDGTLTPIQFWKAERRGRDREDKPEYKVKLSVAFCFSNRVSRCEYYHNSSWLEHGGSPEKAVKLAFTYMIDNYIKNAGKYQKGESKVTFADVEDCLVLVSSNFSTQTSYENQTKKAITNKFVYEAMNDFLRHQMEVYFIENPDEAARIAEQVLINKRSRENAEKTRLNLKKKLAGTVDMSNRVQKFVDCRTKDVSRREIYIVEGDSALGACKLGRDSEFQAIIPVRGKILNCLKADYDKIFKSDIIVDIFKVLGCGVEVTTKANKDFSSFDLDGLRWNKIVICTDADVDGFQIRTLILTMLYRLAPTLIEEGRVYIAESPLYEITTKDKTWFAYTEQEKTNALEEIGNAKYTVQRSKGLGENEPDMMWLTTMNPETRRLIKVTPSQAKETSDMFDLLLGDNLAGRKEFIAENGYQYLELADLS</sequence>
<evidence type="ECO:0000256" key="2">
    <source>
        <dbReference type="ARBA" id="ARBA00001946"/>
    </source>
</evidence>
<evidence type="ECO:0000256" key="5">
    <source>
        <dbReference type="ARBA" id="ARBA00022842"/>
    </source>
</evidence>
<dbReference type="InterPro" id="IPR020568">
    <property type="entry name" value="Ribosomal_Su5_D2-typ_SF"/>
</dbReference>
<dbReference type="InterPro" id="IPR006171">
    <property type="entry name" value="TOPRIM_dom"/>
</dbReference>
<dbReference type="InterPro" id="IPR013759">
    <property type="entry name" value="Topo_IIA_B_C"/>
</dbReference>
<dbReference type="CDD" id="cd01030">
    <property type="entry name" value="TOPRIM_TopoIIA_like"/>
    <property type="match status" value="1"/>
</dbReference>
<dbReference type="SUPFAM" id="SSF56719">
    <property type="entry name" value="Type II DNA topoisomerase"/>
    <property type="match status" value="1"/>
</dbReference>
<evidence type="ECO:0000256" key="6">
    <source>
        <dbReference type="ARBA" id="ARBA00023125"/>
    </source>
</evidence>
<dbReference type="InterPro" id="IPR018522">
    <property type="entry name" value="TopoIIA_CS"/>
</dbReference>
<dbReference type="InterPro" id="IPR001241">
    <property type="entry name" value="Topo_IIA"/>
</dbReference>
<dbReference type="Gene3D" id="3.40.50.670">
    <property type="match status" value="1"/>
</dbReference>
<accession>A0A498CL11</accession>
<evidence type="ECO:0000256" key="1">
    <source>
        <dbReference type="ARBA" id="ARBA00000185"/>
    </source>
</evidence>
<dbReference type="AlphaFoldDB" id="A0A498CL11"/>
<dbReference type="PRINTS" id="PR01159">
    <property type="entry name" value="DNAGYRASEB"/>
</dbReference>
<dbReference type="Pfam" id="PF00986">
    <property type="entry name" value="DNA_gyraseB_C"/>
    <property type="match status" value="1"/>
</dbReference>
<dbReference type="PROSITE" id="PS50880">
    <property type="entry name" value="TOPRIM"/>
    <property type="match status" value="1"/>
</dbReference>
<dbReference type="GO" id="GO:0046872">
    <property type="term" value="F:metal ion binding"/>
    <property type="evidence" value="ECO:0007669"/>
    <property type="project" value="UniProtKB-KW"/>
</dbReference>
<evidence type="ECO:0000313" key="9">
    <source>
        <dbReference type="EMBL" id="RLL09118.1"/>
    </source>
</evidence>
<comment type="cofactor">
    <cofactor evidence="2">
        <name>Mg(2+)</name>
        <dbReference type="ChEBI" id="CHEBI:18420"/>
    </cofactor>
</comment>
<comment type="caution">
    <text evidence="9">The sequence shown here is derived from an EMBL/GenBank/DDBJ whole genome shotgun (WGS) entry which is preliminary data.</text>
</comment>
<evidence type="ECO:0000259" key="8">
    <source>
        <dbReference type="PROSITE" id="PS50880"/>
    </source>
</evidence>
<dbReference type="InterPro" id="IPR014721">
    <property type="entry name" value="Ribsml_uS5_D2-typ_fold_subgr"/>
</dbReference>
<evidence type="ECO:0000256" key="7">
    <source>
        <dbReference type="ARBA" id="ARBA00023235"/>
    </source>
</evidence>
<dbReference type="Proteomes" id="UP000276301">
    <property type="component" value="Unassembled WGS sequence"/>
</dbReference>
<reference evidence="9 10" key="1">
    <citation type="submission" date="2018-10" db="EMBL/GenBank/DDBJ databases">
        <title>Anaerotruncus faecis sp. nov., isolated from human feces.</title>
        <authorList>
            <person name="Wang Y.-J."/>
        </authorList>
    </citation>
    <scope>NUCLEOTIDE SEQUENCE [LARGE SCALE GENOMIC DNA]</scope>
    <source>
        <strain evidence="9 10">22A2-44</strain>
    </source>
</reference>
<dbReference type="InterPro" id="IPR002288">
    <property type="entry name" value="DNA_gyrase_B_C"/>
</dbReference>
<dbReference type="GO" id="GO:0003677">
    <property type="term" value="F:DNA binding"/>
    <property type="evidence" value="ECO:0007669"/>
    <property type="project" value="UniProtKB-KW"/>
</dbReference>
<dbReference type="GO" id="GO:0005524">
    <property type="term" value="F:ATP binding"/>
    <property type="evidence" value="ECO:0007669"/>
    <property type="project" value="InterPro"/>
</dbReference>
<dbReference type="RefSeq" id="WP_121587251.1">
    <property type="nucleotide sequence ID" value="NZ_RCHT01000022.1"/>
</dbReference>
<evidence type="ECO:0000256" key="4">
    <source>
        <dbReference type="ARBA" id="ARBA00022723"/>
    </source>
</evidence>
<protein>
    <recommendedName>
        <fullName evidence="3">DNA topoisomerase (ATP-hydrolyzing)</fullName>
        <ecNumber evidence="3">5.6.2.2</ecNumber>
    </recommendedName>
</protein>
<name>A0A498CL11_9FIRM</name>
<feature type="domain" description="Toprim" evidence="8">
    <location>
        <begin position="435"/>
        <end position="558"/>
    </location>
</feature>
<organism evidence="9 10">
    <name type="scientific">Anaerotruncus massiliensis</name>
    <name type="common">ex Liu et al. 2021</name>
    <dbReference type="NCBI Taxonomy" id="2321404"/>
    <lineage>
        <taxon>Bacteria</taxon>
        <taxon>Bacillati</taxon>
        <taxon>Bacillota</taxon>
        <taxon>Clostridia</taxon>
        <taxon>Eubacteriales</taxon>
        <taxon>Oscillospiraceae</taxon>
        <taxon>Anaerotruncus</taxon>
    </lineage>
</organism>
<dbReference type="SMART" id="SM00433">
    <property type="entry name" value="TOP2c"/>
    <property type="match status" value="1"/>
</dbReference>
<dbReference type="PROSITE" id="PS00177">
    <property type="entry name" value="TOPOISOMERASE_II"/>
    <property type="match status" value="1"/>
</dbReference>
<dbReference type="InterPro" id="IPR000565">
    <property type="entry name" value="Topo_IIA_B"/>
</dbReference>
<keyword evidence="7 9" id="KW-0413">Isomerase</keyword>
<dbReference type="Pfam" id="PF00204">
    <property type="entry name" value="DNA_gyraseB"/>
    <property type="match status" value="1"/>
</dbReference>
<dbReference type="PANTHER" id="PTHR45866:SF4">
    <property type="entry name" value="DNA TOPOISOMERASE 4 SUBUNIT B"/>
    <property type="match status" value="1"/>
</dbReference>
<dbReference type="InterPro" id="IPR036890">
    <property type="entry name" value="HATPase_C_sf"/>
</dbReference>
<keyword evidence="6" id="KW-0238">DNA-binding</keyword>
<keyword evidence="10" id="KW-1185">Reference proteome</keyword>
<dbReference type="Pfam" id="PF01751">
    <property type="entry name" value="Toprim"/>
    <property type="match status" value="1"/>
</dbReference>
<comment type="catalytic activity">
    <reaction evidence="1">
        <text>ATP-dependent breakage, passage and rejoining of double-stranded DNA.</text>
        <dbReference type="EC" id="5.6.2.2"/>
    </reaction>
</comment>
<keyword evidence="5" id="KW-0460">Magnesium</keyword>
<evidence type="ECO:0000313" key="10">
    <source>
        <dbReference type="Proteomes" id="UP000276301"/>
    </source>
</evidence>
<dbReference type="PANTHER" id="PTHR45866">
    <property type="entry name" value="DNA GYRASE/TOPOISOMERASE SUBUNIT B"/>
    <property type="match status" value="1"/>
</dbReference>
<gene>
    <name evidence="9" type="ORF">D4A47_10620</name>
</gene>
<proteinExistence type="predicted"/>